<dbReference type="SUPFAM" id="SSF56399">
    <property type="entry name" value="ADP-ribosylation"/>
    <property type="match status" value="1"/>
</dbReference>
<dbReference type="PANTHER" id="PTHR11264">
    <property type="entry name" value="URACIL-DNA GLYCOSYLASE"/>
    <property type="match status" value="1"/>
</dbReference>
<keyword evidence="4" id="KW-0548">Nucleotidyltransferase</keyword>
<dbReference type="EC" id="2.4.2.31" evidence="6"/>
<evidence type="ECO:0000256" key="7">
    <source>
        <dbReference type="SAM" id="MobiDB-lite"/>
    </source>
</evidence>
<evidence type="ECO:0000256" key="1">
    <source>
        <dbReference type="ARBA" id="ARBA00009558"/>
    </source>
</evidence>
<evidence type="ECO:0000256" key="5">
    <source>
        <dbReference type="ARBA" id="ARBA00047597"/>
    </source>
</evidence>
<proteinExistence type="inferred from homology"/>
<keyword evidence="6" id="KW-0520">NAD</keyword>
<evidence type="ECO:0000256" key="3">
    <source>
        <dbReference type="ARBA" id="ARBA00022679"/>
    </source>
</evidence>
<comment type="similarity">
    <text evidence="1 6">Belongs to the Arg-specific ADP-ribosyltransferase family.</text>
</comment>
<accession>A0A7S3XZR7</accession>
<comment type="catalytic activity">
    <reaction evidence="5 6">
        <text>L-arginyl-[protein] + NAD(+) = N(omega)-(ADP-D-ribosyl)-L-arginyl-[protein] + nicotinamide + H(+)</text>
        <dbReference type="Rhea" id="RHEA:19149"/>
        <dbReference type="Rhea" id="RHEA-COMP:10532"/>
        <dbReference type="Rhea" id="RHEA-COMP:15087"/>
        <dbReference type="ChEBI" id="CHEBI:15378"/>
        <dbReference type="ChEBI" id="CHEBI:17154"/>
        <dbReference type="ChEBI" id="CHEBI:29965"/>
        <dbReference type="ChEBI" id="CHEBI:57540"/>
        <dbReference type="ChEBI" id="CHEBI:142554"/>
        <dbReference type="EC" id="2.4.2.31"/>
    </reaction>
</comment>
<dbReference type="GO" id="GO:0016779">
    <property type="term" value="F:nucleotidyltransferase activity"/>
    <property type="evidence" value="ECO:0007669"/>
    <property type="project" value="UniProtKB-KW"/>
</dbReference>
<sequence length="568" mass="61928">MKKISASKSSSGKRKIAPCSPTLANGKGEAKGAAECAGSQKKTKTESSLQLEELFSGSHGDAWKPVLTEALENASNAPAFVGPNRSPDIMPLRELTFQALKPNPPADWNVIVFGQNPYPRVESATGIAMFDNNIDSWDSPVFGKTVSMRCIIKAAAMSKYGLPLSMNIGDLRSSLKNWDSVSPPEWFQSQLLQGVLLLNAALTIGGNRSKGDHNNFWKPIILKIVEEILTQKAALPSGDARKSVVMLWWGGESLKTKRFLQKVLPRFESAVDIHHIEHCNPAAQGDLFCKAPHFSKVNARLSSAGLPPIDWLPDREWLAQQEAASGGESSRLGDFILETRELHKMYLERLQAGLQCAAPELAPIDGVLAHPLLHLPDACRPLNLVAQAEAAVRANEGGNDGGGASAAALDAHERGAVYLYTGNALYFRLNQALRDQDRARALPYYGYLRLFLEAYGKLASSAGEFYRGIRKDLTREYREGSTVTWWSVSSCTPNLGVARSFGGGSDGGTLFRIRCKAIVPIMEFSAYKGEEEYILPPGTQLTVTKVSKRKGAAAEIFLEQTGEENLVR</sequence>
<dbReference type="Gene3D" id="3.90.176.10">
    <property type="entry name" value="Toxin ADP-ribosyltransferase, Chain A, domain 1"/>
    <property type="match status" value="1"/>
</dbReference>
<keyword evidence="3 6" id="KW-0808">Transferase</keyword>
<dbReference type="GO" id="GO:0005634">
    <property type="term" value="C:nucleus"/>
    <property type="evidence" value="ECO:0007669"/>
    <property type="project" value="TreeGrafter"/>
</dbReference>
<dbReference type="InterPro" id="IPR036895">
    <property type="entry name" value="Uracil-DNA_glycosylase-like_sf"/>
</dbReference>
<dbReference type="InterPro" id="IPR002043">
    <property type="entry name" value="UDG_fam1"/>
</dbReference>
<organism evidence="8">
    <name type="scientific">Heterosigma akashiwo</name>
    <name type="common">Chromophytic alga</name>
    <name type="synonym">Heterosigma carterae</name>
    <dbReference type="NCBI Taxonomy" id="2829"/>
    <lineage>
        <taxon>Eukaryota</taxon>
        <taxon>Sar</taxon>
        <taxon>Stramenopiles</taxon>
        <taxon>Ochrophyta</taxon>
        <taxon>Raphidophyceae</taxon>
        <taxon>Chattonellales</taxon>
        <taxon>Chattonellaceae</taxon>
        <taxon>Heterosigma</taxon>
    </lineage>
</organism>
<dbReference type="PROSITE" id="PS51996">
    <property type="entry name" value="TR_MART"/>
    <property type="match status" value="1"/>
</dbReference>
<dbReference type="GO" id="GO:0106274">
    <property type="term" value="F:NAD+-protein-arginine ADP-ribosyltransferase activity"/>
    <property type="evidence" value="ECO:0007669"/>
    <property type="project" value="UniProtKB-EC"/>
</dbReference>
<name>A0A7S3XZR7_HETAK</name>
<feature type="region of interest" description="Disordered" evidence="7">
    <location>
        <begin position="1"/>
        <end position="45"/>
    </location>
</feature>
<dbReference type="EMBL" id="HBIU01034279">
    <property type="protein sequence ID" value="CAE0636997.1"/>
    <property type="molecule type" value="Transcribed_RNA"/>
</dbReference>
<evidence type="ECO:0000256" key="2">
    <source>
        <dbReference type="ARBA" id="ARBA00022676"/>
    </source>
</evidence>
<dbReference type="Gene3D" id="3.40.470.10">
    <property type="entry name" value="Uracil-DNA glycosylase-like domain"/>
    <property type="match status" value="1"/>
</dbReference>
<gene>
    <name evidence="8" type="ORF">HAKA00212_LOCUS15771</name>
</gene>
<keyword evidence="2 6" id="KW-0328">Glycosyltransferase</keyword>
<dbReference type="InterPro" id="IPR000768">
    <property type="entry name" value="ART"/>
</dbReference>
<reference evidence="8" key="1">
    <citation type="submission" date="2021-01" db="EMBL/GenBank/DDBJ databases">
        <authorList>
            <person name="Corre E."/>
            <person name="Pelletier E."/>
            <person name="Niang G."/>
            <person name="Scheremetjew M."/>
            <person name="Finn R."/>
            <person name="Kale V."/>
            <person name="Holt S."/>
            <person name="Cochrane G."/>
            <person name="Meng A."/>
            <person name="Brown T."/>
            <person name="Cohen L."/>
        </authorList>
    </citation>
    <scope>NUCLEOTIDE SEQUENCE</scope>
    <source>
        <strain evidence="8">CCMP3107</strain>
    </source>
</reference>
<evidence type="ECO:0000256" key="6">
    <source>
        <dbReference type="RuleBase" id="RU361228"/>
    </source>
</evidence>
<protein>
    <recommendedName>
        <fullName evidence="6">NAD(P)(+)--arginine ADP-ribosyltransferase</fullName>
        <ecNumber evidence="6">2.4.2.31</ecNumber>
    </recommendedName>
    <alternativeName>
        <fullName evidence="6">Mono(ADP-ribosyl)transferase</fullName>
    </alternativeName>
</protein>
<keyword evidence="6" id="KW-0521">NADP</keyword>
<dbReference type="Pfam" id="PF01129">
    <property type="entry name" value="ART"/>
    <property type="match status" value="1"/>
</dbReference>
<dbReference type="GO" id="GO:0005739">
    <property type="term" value="C:mitochondrion"/>
    <property type="evidence" value="ECO:0007669"/>
    <property type="project" value="TreeGrafter"/>
</dbReference>
<dbReference type="GO" id="GO:0004844">
    <property type="term" value="F:uracil DNA N-glycosylase activity"/>
    <property type="evidence" value="ECO:0007669"/>
    <property type="project" value="InterPro"/>
</dbReference>
<dbReference type="AlphaFoldDB" id="A0A7S3XZR7"/>
<dbReference type="PANTHER" id="PTHR11264:SF8">
    <property type="entry name" value="URACIL-DNA GLYCOSYLASE-LIKE DOMAIN-CONTAINING PROTEIN"/>
    <property type="match status" value="1"/>
</dbReference>
<dbReference type="SUPFAM" id="SSF52141">
    <property type="entry name" value="Uracil-DNA glycosylase-like"/>
    <property type="match status" value="1"/>
</dbReference>
<evidence type="ECO:0000256" key="4">
    <source>
        <dbReference type="ARBA" id="ARBA00022695"/>
    </source>
</evidence>
<dbReference type="GO" id="GO:0097510">
    <property type="term" value="P:base-excision repair, AP site formation via deaminated base removal"/>
    <property type="evidence" value="ECO:0007669"/>
    <property type="project" value="TreeGrafter"/>
</dbReference>
<evidence type="ECO:0000313" key="8">
    <source>
        <dbReference type="EMBL" id="CAE0636997.1"/>
    </source>
</evidence>
<feature type="compositionally biased region" description="Basic residues" evidence="7">
    <location>
        <begin position="1"/>
        <end position="16"/>
    </location>
</feature>